<sequence>MRMRNGKRKQQSQNVANRSTNNNSHVRASKINITWPMLQYFINMNPVVNRKKLCKLLQTNKEYIKSINN</sequence>
<dbReference type="WBParaSite" id="nRc.2.0.1.t21759-RA">
    <property type="protein sequence ID" value="nRc.2.0.1.t21759-RA"/>
    <property type="gene ID" value="nRc.2.0.1.g21759"/>
</dbReference>
<reference evidence="3" key="1">
    <citation type="submission" date="2022-11" db="UniProtKB">
        <authorList>
            <consortium name="WormBaseParasite"/>
        </authorList>
    </citation>
    <scope>IDENTIFICATION</scope>
</reference>
<evidence type="ECO:0000256" key="1">
    <source>
        <dbReference type="SAM" id="MobiDB-lite"/>
    </source>
</evidence>
<feature type="compositionally biased region" description="Basic residues" evidence="1">
    <location>
        <begin position="1"/>
        <end position="10"/>
    </location>
</feature>
<evidence type="ECO:0000313" key="2">
    <source>
        <dbReference type="Proteomes" id="UP000887565"/>
    </source>
</evidence>
<accession>A0A915J7N5</accession>
<organism evidence="2 3">
    <name type="scientific">Romanomermis culicivorax</name>
    <name type="common">Nematode worm</name>
    <dbReference type="NCBI Taxonomy" id="13658"/>
    <lineage>
        <taxon>Eukaryota</taxon>
        <taxon>Metazoa</taxon>
        <taxon>Ecdysozoa</taxon>
        <taxon>Nematoda</taxon>
        <taxon>Enoplea</taxon>
        <taxon>Dorylaimia</taxon>
        <taxon>Mermithida</taxon>
        <taxon>Mermithoidea</taxon>
        <taxon>Mermithidae</taxon>
        <taxon>Romanomermis</taxon>
    </lineage>
</organism>
<evidence type="ECO:0000313" key="3">
    <source>
        <dbReference type="WBParaSite" id="nRc.2.0.1.t21759-RA"/>
    </source>
</evidence>
<keyword evidence="2" id="KW-1185">Reference proteome</keyword>
<dbReference type="Proteomes" id="UP000887565">
    <property type="component" value="Unplaced"/>
</dbReference>
<feature type="compositionally biased region" description="Polar residues" evidence="1">
    <location>
        <begin position="11"/>
        <end position="26"/>
    </location>
</feature>
<proteinExistence type="predicted"/>
<protein>
    <submittedName>
        <fullName evidence="3">Uncharacterized protein</fullName>
    </submittedName>
</protein>
<feature type="region of interest" description="Disordered" evidence="1">
    <location>
        <begin position="1"/>
        <end position="28"/>
    </location>
</feature>
<name>A0A915J7N5_ROMCU</name>
<dbReference type="AlphaFoldDB" id="A0A915J7N5"/>